<keyword evidence="11" id="KW-0966">Cell projection</keyword>
<organism evidence="11 12">
    <name type="scientific">Ferroacidibacillus organovorans</name>
    <dbReference type="NCBI Taxonomy" id="1765683"/>
    <lineage>
        <taxon>Bacteria</taxon>
        <taxon>Bacillati</taxon>
        <taxon>Bacillota</taxon>
        <taxon>Bacilli</taxon>
        <taxon>Bacillales</taxon>
        <taxon>Alicyclobacillaceae</taxon>
        <taxon>Ferroacidibacillus</taxon>
    </lineage>
</organism>
<keyword evidence="6 8" id="KW-0472">Membrane</keyword>
<evidence type="ECO:0000256" key="1">
    <source>
        <dbReference type="ARBA" id="ARBA00004651"/>
    </source>
</evidence>
<evidence type="ECO:0000256" key="4">
    <source>
        <dbReference type="ARBA" id="ARBA00022779"/>
    </source>
</evidence>
<feature type="transmembrane region" description="Helical" evidence="8">
    <location>
        <begin position="181"/>
        <end position="203"/>
    </location>
</feature>
<gene>
    <name evidence="11" type="ORF">ATW55_02960</name>
</gene>
<dbReference type="InterPro" id="IPR047055">
    <property type="entry name" value="MotA-like"/>
</dbReference>
<reference evidence="11 12" key="1">
    <citation type="submission" date="2015-12" db="EMBL/GenBank/DDBJ databases">
        <title>Draft genome sequence of Acidibacillus ferrooxidans ITV001, isolated from a chalcopyrite acid mine drainage site in Brazil.</title>
        <authorList>
            <person name="Dall'Agnol H."/>
            <person name="Nancucheo I."/>
            <person name="Johnson B."/>
            <person name="Oliveira R."/>
            <person name="Leite L."/>
            <person name="Pylro V."/>
            <person name="Nunes G.L."/>
            <person name="Tzotzos G."/>
            <person name="Fernandes G.R."/>
            <person name="Dutra J."/>
            <person name="Orellana S.C."/>
            <person name="Oliveira G."/>
        </authorList>
    </citation>
    <scope>NUCLEOTIDE SEQUENCE [LARGE SCALE GENOMIC DNA]</scope>
    <source>
        <strain evidence="12">ITV01</strain>
    </source>
</reference>
<name>A0A101XPZ5_9BACL</name>
<feature type="domain" description="MotA/TolQ/ExbB proton channel" evidence="9">
    <location>
        <begin position="102"/>
        <end position="219"/>
    </location>
</feature>
<feature type="domain" description="Motility protein A N-terminal" evidence="10">
    <location>
        <begin position="7"/>
        <end position="88"/>
    </location>
</feature>
<keyword evidence="12" id="KW-1185">Reference proteome</keyword>
<keyword evidence="11" id="KW-0969">Cilium</keyword>
<evidence type="ECO:0000256" key="6">
    <source>
        <dbReference type="ARBA" id="ARBA00023136"/>
    </source>
</evidence>
<evidence type="ECO:0000313" key="11">
    <source>
        <dbReference type="EMBL" id="KUO95438.1"/>
    </source>
</evidence>
<dbReference type="GO" id="GO:0005886">
    <property type="term" value="C:plasma membrane"/>
    <property type="evidence" value="ECO:0007669"/>
    <property type="project" value="UniProtKB-SubCell"/>
</dbReference>
<keyword evidence="3 8" id="KW-0812">Transmembrane</keyword>
<dbReference type="RefSeq" id="WP_067717227.1">
    <property type="nucleotide sequence ID" value="NZ_LPVJ01000051.1"/>
</dbReference>
<dbReference type="PANTHER" id="PTHR30433">
    <property type="entry name" value="CHEMOTAXIS PROTEIN MOTA"/>
    <property type="match status" value="1"/>
</dbReference>
<evidence type="ECO:0000313" key="12">
    <source>
        <dbReference type="Proteomes" id="UP000053557"/>
    </source>
</evidence>
<dbReference type="GO" id="GO:0071978">
    <property type="term" value="P:bacterial-type flagellum-dependent swarming motility"/>
    <property type="evidence" value="ECO:0007669"/>
    <property type="project" value="InterPro"/>
</dbReference>
<keyword evidence="2" id="KW-1003">Cell membrane</keyword>
<keyword evidence="11" id="KW-0282">Flagellum</keyword>
<dbReference type="OrthoDB" id="9806929at2"/>
<comment type="similarity">
    <text evidence="7">Belongs to the exbB/tolQ family.</text>
</comment>
<dbReference type="InterPro" id="IPR002898">
    <property type="entry name" value="MotA_ExbB_proton_chnl"/>
</dbReference>
<evidence type="ECO:0000256" key="3">
    <source>
        <dbReference type="ARBA" id="ARBA00022692"/>
    </source>
</evidence>
<keyword evidence="4" id="KW-0283">Flagellar rotation</keyword>
<dbReference type="Pfam" id="PF20560">
    <property type="entry name" value="MotA_N"/>
    <property type="match status" value="1"/>
</dbReference>
<comment type="caution">
    <text evidence="11">The sequence shown here is derived from an EMBL/GenBank/DDBJ whole genome shotgun (WGS) entry which is preliminary data.</text>
</comment>
<comment type="subcellular location">
    <subcellularLocation>
        <location evidence="1">Cell membrane</location>
        <topology evidence="1">Multi-pass membrane protein</topology>
    </subcellularLocation>
    <subcellularLocation>
        <location evidence="7">Membrane</location>
        <topology evidence="7">Multi-pass membrane protein</topology>
    </subcellularLocation>
</comment>
<protein>
    <submittedName>
        <fullName evidence="11">Flagellar motor protein MotA</fullName>
    </submittedName>
</protein>
<evidence type="ECO:0000259" key="10">
    <source>
        <dbReference type="Pfam" id="PF20560"/>
    </source>
</evidence>
<keyword evidence="5 8" id="KW-1133">Transmembrane helix</keyword>
<dbReference type="AlphaFoldDB" id="A0A101XPZ5"/>
<accession>A0A101XPZ5</accession>
<evidence type="ECO:0000259" key="9">
    <source>
        <dbReference type="Pfam" id="PF01618"/>
    </source>
</evidence>
<feature type="transmembrane region" description="Helical" evidence="8">
    <location>
        <begin position="144"/>
        <end position="169"/>
    </location>
</feature>
<evidence type="ECO:0000256" key="8">
    <source>
        <dbReference type="SAM" id="Phobius"/>
    </source>
</evidence>
<keyword evidence="7" id="KW-0653">Protein transport</keyword>
<feature type="transmembrane region" description="Helical" evidence="8">
    <location>
        <begin position="29"/>
        <end position="51"/>
    </location>
</feature>
<proteinExistence type="inferred from homology"/>
<sequence>MDLTTIGGIILGFASLIVAFVMEGGSPLALLGLSAAIIVFGGTAGAVIISFSAKQLKMVGSLFSVAFKQQKLDNLAAIEQLVALATSARREGILSLEDKLEGMQDLFFKNAVQLVVDGVDPELVRSILETEIGYMETRHEAGVAVFEAAGGFAPTMGIIGTVTGLIHVLSNLTSVSTLGPLIATAFIATLYGVGSANLLWLPLASKLKQRSKEEILLREIMVEGVLSIQAGENPTVLDQKLKVFLAPRMRERNQDRKGAAATESEVANA</sequence>
<evidence type="ECO:0000256" key="5">
    <source>
        <dbReference type="ARBA" id="ARBA00022989"/>
    </source>
</evidence>
<evidence type="ECO:0000256" key="2">
    <source>
        <dbReference type="ARBA" id="ARBA00022475"/>
    </source>
</evidence>
<keyword evidence="7" id="KW-0813">Transport</keyword>
<dbReference type="EMBL" id="LPVJ01000051">
    <property type="protein sequence ID" value="KUO95438.1"/>
    <property type="molecule type" value="Genomic_DNA"/>
</dbReference>
<evidence type="ECO:0000256" key="7">
    <source>
        <dbReference type="RuleBase" id="RU004057"/>
    </source>
</evidence>
<dbReference type="GO" id="GO:0006935">
    <property type="term" value="P:chemotaxis"/>
    <property type="evidence" value="ECO:0007669"/>
    <property type="project" value="InterPro"/>
</dbReference>
<dbReference type="PANTHER" id="PTHR30433:SF3">
    <property type="entry name" value="MOTILITY PROTEIN A"/>
    <property type="match status" value="1"/>
</dbReference>
<dbReference type="NCBIfam" id="NF006583">
    <property type="entry name" value="PRK09109.1"/>
    <property type="match status" value="1"/>
</dbReference>
<dbReference type="Proteomes" id="UP000053557">
    <property type="component" value="Unassembled WGS sequence"/>
</dbReference>
<dbReference type="InterPro" id="IPR046786">
    <property type="entry name" value="MotA_N"/>
</dbReference>
<dbReference type="GO" id="GO:0015031">
    <property type="term" value="P:protein transport"/>
    <property type="evidence" value="ECO:0007669"/>
    <property type="project" value="UniProtKB-KW"/>
</dbReference>
<dbReference type="Pfam" id="PF01618">
    <property type="entry name" value="MotA_ExbB"/>
    <property type="match status" value="1"/>
</dbReference>